<evidence type="ECO:0000256" key="12">
    <source>
        <dbReference type="RuleBase" id="RU000461"/>
    </source>
</evidence>
<dbReference type="InterPro" id="IPR001128">
    <property type="entry name" value="Cyt_P450"/>
</dbReference>
<dbReference type="OrthoDB" id="1055148at2759"/>
<name>H9GLI5_ANOCA</name>
<dbReference type="Gene3D" id="1.10.630.10">
    <property type="entry name" value="Cytochrome P450"/>
    <property type="match status" value="1"/>
</dbReference>
<dbReference type="Pfam" id="PF00067">
    <property type="entry name" value="p450"/>
    <property type="match status" value="1"/>
</dbReference>
<evidence type="ECO:0000256" key="2">
    <source>
        <dbReference type="ARBA" id="ARBA00010617"/>
    </source>
</evidence>
<dbReference type="GO" id="GO:0005739">
    <property type="term" value="C:mitochondrion"/>
    <property type="evidence" value="ECO:0000318"/>
    <property type="project" value="GO_Central"/>
</dbReference>
<dbReference type="InterPro" id="IPR017972">
    <property type="entry name" value="Cyt_P450_CS"/>
</dbReference>
<keyword evidence="3 11" id="KW-0349">Heme</keyword>
<evidence type="ECO:0000256" key="14">
    <source>
        <dbReference type="SAM" id="Phobius"/>
    </source>
</evidence>
<reference evidence="15" key="3">
    <citation type="submission" date="2025-09" db="UniProtKB">
        <authorList>
            <consortium name="Ensembl"/>
        </authorList>
    </citation>
    <scope>IDENTIFICATION</scope>
</reference>
<evidence type="ECO:0000256" key="11">
    <source>
        <dbReference type="PIRSR" id="PIRSR602401-1"/>
    </source>
</evidence>
<evidence type="ECO:0000256" key="1">
    <source>
        <dbReference type="ARBA" id="ARBA00001971"/>
    </source>
</evidence>
<dbReference type="GO" id="GO:0009404">
    <property type="term" value="P:toxin metabolic process"/>
    <property type="evidence" value="ECO:0000318"/>
    <property type="project" value="GO_Central"/>
</dbReference>
<accession>H9GLI5</accession>
<comment type="function">
    <text evidence="13">Cytochromes P450 are a group of heme-thiolate monooxygenases. They oxidize a variety of structurally unrelated compounds, including steroids, fatty acids, and xenobiotics.</text>
</comment>
<evidence type="ECO:0000256" key="4">
    <source>
        <dbReference type="ARBA" id="ARBA00022723"/>
    </source>
</evidence>
<dbReference type="PRINTS" id="PR00463">
    <property type="entry name" value="EP450I"/>
</dbReference>
<dbReference type="GO" id="GO:0020037">
    <property type="term" value="F:heme binding"/>
    <property type="evidence" value="ECO:0007669"/>
    <property type="project" value="UniProtKB-UniRule"/>
</dbReference>
<dbReference type="InterPro" id="IPR008066">
    <property type="entry name" value="Cyt_P450_E_grp-I_CYP1"/>
</dbReference>
<comment type="similarity">
    <text evidence="2 12">Belongs to the cytochrome P450 family.</text>
</comment>
<evidence type="ECO:0000256" key="3">
    <source>
        <dbReference type="ARBA" id="ARBA00022617"/>
    </source>
</evidence>
<dbReference type="PRINTS" id="PR01683">
    <property type="entry name" value="EP450ICYP1A"/>
</dbReference>
<keyword evidence="14" id="KW-0812">Transmembrane</keyword>
<dbReference type="FunCoup" id="H9GLI5">
    <property type="interactions" value="15"/>
</dbReference>
<evidence type="ECO:0000313" key="16">
    <source>
        <dbReference type="Proteomes" id="UP000001646"/>
    </source>
</evidence>
<dbReference type="SUPFAM" id="SSF48264">
    <property type="entry name" value="Cytochrome P450"/>
    <property type="match status" value="1"/>
</dbReference>
<dbReference type="HOGENOM" id="CLU_001570_22_0_1"/>
<evidence type="ECO:0000313" key="15">
    <source>
        <dbReference type="Ensembl" id="ENSACAP00000014530.3"/>
    </source>
</evidence>
<evidence type="ECO:0000256" key="5">
    <source>
        <dbReference type="ARBA" id="ARBA00022824"/>
    </source>
</evidence>
<dbReference type="PROSITE" id="PS00086">
    <property type="entry name" value="CYTOCHROME_P450"/>
    <property type="match status" value="1"/>
</dbReference>
<dbReference type="Proteomes" id="UP000001646">
    <property type="component" value="Unplaced"/>
</dbReference>
<evidence type="ECO:0000256" key="9">
    <source>
        <dbReference type="ARBA" id="ARBA00023033"/>
    </source>
</evidence>
<organism evidence="15 16">
    <name type="scientific">Anolis carolinensis</name>
    <name type="common">Green anole</name>
    <name type="synonym">American chameleon</name>
    <dbReference type="NCBI Taxonomy" id="28377"/>
    <lineage>
        <taxon>Eukaryota</taxon>
        <taxon>Metazoa</taxon>
        <taxon>Chordata</taxon>
        <taxon>Craniata</taxon>
        <taxon>Vertebrata</taxon>
        <taxon>Euteleostomi</taxon>
        <taxon>Lepidosauria</taxon>
        <taxon>Squamata</taxon>
        <taxon>Bifurcata</taxon>
        <taxon>Unidentata</taxon>
        <taxon>Episquamata</taxon>
        <taxon>Toxicofera</taxon>
        <taxon>Iguania</taxon>
        <taxon>Dactyloidae</taxon>
        <taxon>Anolis</taxon>
    </lineage>
</organism>
<dbReference type="KEGG" id="acs:100567684"/>
<keyword evidence="5 13" id="KW-0256">Endoplasmic reticulum</keyword>
<dbReference type="GO" id="GO:0016712">
    <property type="term" value="F:oxidoreductase activity, acting on paired donors, with incorporation or reduction of molecular oxygen, reduced flavin or flavoprotein as one donor, and incorporation of one atom of oxygen"/>
    <property type="evidence" value="ECO:0000318"/>
    <property type="project" value="GO_Central"/>
</dbReference>
<evidence type="ECO:0000256" key="7">
    <source>
        <dbReference type="ARBA" id="ARBA00023002"/>
    </source>
</evidence>
<protein>
    <recommendedName>
        <fullName evidence="13">Cytochrome P450 1A</fullName>
        <ecNumber evidence="13">1.14.14.1</ecNumber>
    </recommendedName>
</protein>
<dbReference type="AlphaFoldDB" id="H9GLI5"/>
<dbReference type="PANTHER" id="PTHR24289:SF21">
    <property type="entry name" value="CYTOCHROME P450 1A"/>
    <property type="match status" value="1"/>
</dbReference>
<dbReference type="Bgee" id="ENSACAG00000014636">
    <property type="expression patterns" value="Expressed in kidney and 2 other cell types or tissues"/>
</dbReference>
<keyword evidence="6 13" id="KW-0492">Microsome</keyword>
<comment type="subcellular location">
    <subcellularLocation>
        <location evidence="13">Endoplasmic reticulum membrane</location>
        <topology evidence="13">Peripheral membrane protein</topology>
    </subcellularLocation>
    <subcellularLocation>
        <location evidence="13">Microsome membrane</location>
        <topology evidence="13">Peripheral membrane protein</topology>
    </subcellularLocation>
</comment>
<dbReference type="GeneID" id="100567684"/>
<keyword evidence="16" id="KW-1185">Reference proteome</keyword>
<proteinExistence type="inferred from homology"/>
<dbReference type="GO" id="GO:0042178">
    <property type="term" value="P:xenobiotic catabolic process"/>
    <property type="evidence" value="ECO:0000318"/>
    <property type="project" value="GO_Central"/>
</dbReference>
<keyword evidence="8 11" id="KW-0408">Iron</keyword>
<evidence type="ECO:0000256" key="10">
    <source>
        <dbReference type="ARBA" id="ARBA00023136"/>
    </source>
</evidence>
<dbReference type="Ensembl" id="ENSACAT00000014825.4">
    <property type="protein sequence ID" value="ENSACAP00000014530.3"/>
    <property type="gene ID" value="ENSACAG00000014636.4"/>
</dbReference>
<dbReference type="InterPro" id="IPR002401">
    <property type="entry name" value="Cyt_P450_E_grp-I"/>
</dbReference>
<dbReference type="FunFam" id="1.10.630.10:FF:000002">
    <property type="entry name" value="Cytochrome P450 1A1"/>
    <property type="match status" value="1"/>
</dbReference>
<reference evidence="15" key="2">
    <citation type="submission" date="2025-08" db="UniProtKB">
        <authorList>
            <consortium name="Ensembl"/>
        </authorList>
    </citation>
    <scope>IDENTIFICATION</scope>
</reference>
<feature type="binding site" description="axial binding residue" evidence="11">
    <location>
        <position position="459"/>
    </location>
    <ligand>
        <name>heme</name>
        <dbReference type="ChEBI" id="CHEBI:30413"/>
    </ligand>
    <ligandPart>
        <name>Fe</name>
        <dbReference type="ChEBI" id="CHEBI:18248"/>
    </ligandPart>
</feature>
<keyword evidence="14" id="KW-1133">Transmembrane helix</keyword>
<evidence type="ECO:0000256" key="8">
    <source>
        <dbReference type="ARBA" id="ARBA00023004"/>
    </source>
</evidence>
<gene>
    <name evidence="15" type="primary">LOC100567684</name>
</gene>
<dbReference type="GeneTree" id="ENSGT00950000183037"/>
<dbReference type="GO" id="GO:0005506">
    <property type="term" value="F:iron ion binding"/>
    <property type="evidence" value="ECO:0007669"/>
    <property type="project" value="UniProtKB-UniRule"/>
</dbReference>
<dbReference type="PRINTS" id="PR00385">
    <property type="entry name" value="P450"/>
</dbReference>
<evidence type="ECO:0000256" key="13">
    <source>
        <dbReference type="RuleBase" id="RU368045"/>
    </source>
</evidence>
<dbReference type="STRING" id="28377.ENSACAP00000014530"/>
<dbReference type="GO" id="GO:0008395">
    <property type="term" value="F:steroid hydroxylase activity"/>
    <property type="evidence" value="ECO:0000318"/>
    <property type="project" value="GO_Central"/>
</dbReference>
<evidence type="ECO:0000256" key="6">
    <source>
        <dbReference type="ARBA" id="ARBA00022848"/>
    </source>
</evidence>
<keyword evidence="10 14" id="KW-0472">Membrane</keyword>
<keyword evidence="7 12" id="KW-0560">Oxidoreductase</keyword>
<feature type="transmembrane region" description="Helical" evidence="14">
    <location>
        <begin position="20"/>
        <end position="37"/>
    </location>
</feature>
<dbReference type="eggNOG" id="KOG0156">
    <property type="taxonomic scope" value="Eukaryota"/>
</dbReference>
<keyword evidence="9 12" id="KW-0503">Monooxygenase</keyword>
<dbReference type="GO" id="GO:0005789">
    <property type="term" value="C:endoplasmic reticulum membrane"/>
    <property type="evidence" value="ECO:0007669"/>
    <property type="project" value="UniProtKB-SubCell"/>
</dbReference>
<dbReference type="EC" id="1.14.14.1" evidence="13"/>
<dbReference type="GO" id="GO:0006706">
    <property type="term" value="P:steroid catabolic process"/>
    <property type="evidence" value="ECO:0000318"/>
    <property type="project" value="GO_Central"/>
</dbReference>
<comment type="cofactor">
    <cofactor evidence="1 11 13">
        <name>heme</name>
        <dbReference type="ChEBI" id="CHEBI:30413"/>
    </cofactor>
</comment>
<dbReference type="PANTHER" id="PTHR24289">
    <property type="entry name" value="STEROID 17-ALPHA-HYDROXYLASE/17,20 LYASE"/>
    <property type="match status" value="1"/>
</dbReference>
<keyword evidence="4 11" id="KW-0479">Metal-binding</keyword>
<reference evidence="15" key="1">
    <citation type="submission" date="2009-12" db="EMBL/GenBank/DDBJ databases">
        <title>The Genome Sequence of Anolis carolinensis (Green Anole Lizard).</title>
        <authorList>
            <consortium name="The Genome Sequencing Platform"/>
            <person name="Di Palma F."/>
            <person name="Alfoldi J."/>
            <person name="Heiman D."/>
            <person name="Young S."/>
            <person name="Grabherr M."/>
            <person name="Johnson J."/>
            <person name="Lander E.S."/>
            <person name="Lindblad-Toh K."/>
        </authorList>
    </citation>
    <scope>NUCLEOTIDE SEQUENCE [LARGE SCALE GENOMIC DNA]</scope>
    <source>
        <strain evidence="15">JBL SC #1</strain>
    </source>
</reference>
<dbReference type="InterPro" id="IPR036396">
    <property type="entry name" value="Cyt_P450_sf"/>
</dbReference>
<dbReference type="GO" id="GO:0008210">
    <property type="term" value="P:estrogen metabolic process"/>
    <property type="evidence" value="ECO:0000318"/>
    <property type="project" value="GO_Central"/>
</dbReference>
<dbReference type="InParanoid" id="H9GLI5"/>
<sequence length="519" mass="59557">MPTLEMSSMESLSHITATEALIATAVFCLLFMIVKSFRNRVPHGLKKIPGPMGYPLIGNMLELGKNPHLSLTRMSQKYGDVMMIHIGSTPVLVLSGLETIRKALVRQGAEFLGRPDLYSFRYVADGESLAFGHDSGEVWRTRRKLAQNALKSFAASPSPVSPSIYLLEEHLSKEVDYLIQKLQEVMREKKSLDPYRYIVVSVANVICAMCFGKRYSHDNQEFLSIIDESEKFVEVAASGNLADFIPLLQYLPMRSMKMFKQFNEKFTVFLLNMVKEHYESFSKDSIRDITDSLIEQSQEKFQISSKKIVNLVNDIFGAGFDTVTTTLSWSLMYLVTHPEIQKKIHEEIDEVIGRERKPRLSDRLLMPYTEAFTMEVFRHSSLLPFTIPHCTVKETSLNGYYIPKDLCVFVNQWQVNHDEKLWKDPSSFNPERFLSADGKDVNKDESEKVLTFGLGKRRCIGEQIARWEVFLFLTFLLQELEFSVKEGVEVDMTPRYGLSMKHKRCPHFLVKPRPPKNAS</sequence>